<sequence>MENGGKNKAIPVAALMLSVALIISSIVVMGGFVKVKSLQNTLSVKGSAKKQIKSDFAVWTGSFSVQSSELSNAYGMLSESAKKVKEYLVENGVPEQDIVFSAINTSTYNEILPNGVYTNRIESYRLYQNVEINSNDIDKITQISRKSTELINEGVEFQSNSPQYFYTKLSDLKLEMIELAAQDSKQRAQKLLSVTGNKPGKLRSARLGVFQITPLYSNEVSDYGINDTTSIEKEITAVVSCEFEVN</sequence>
<protein>
    <recommendedName>
        <fullName evidence="4">SIMPL domain-containing protein</fullName>
    </recommendedName>
</protein>
<dbReference type="AlphaFoldDB" id="A0A069RGA0"/>
<dbReference type="InterPro" id="IPR052022">
    <property type="entry name" value="26kDa_periplasmic_antigen"/>
</dbReference>
<gene>
    <name evidence="2" type="ORF">CLIT_5c00530</name>
</gene>
<dbReference type="PANTHER" id="PTHR34387:SF2">
    <property type="entry name" value="SLR1258 PROTEIN"/>
    <property type="match status" value="1"/>
</dbReference>
<keyword evidence="1" id="KW-0472">Membrane</keyword>
<dbReference type="PANTHER" id="PTHR34387">
    <property type="entry name" value="SLR1258 PROTEIN"/>
    <property type="match status" value="1"/>
</dbReference>
<dbReference type="Gene3D" id="3.30.110.170">
    <property type="entry name" value="Protein of unknown function (DUF541), domain 1"/>
    <property type="match status" value="1"/>
</dbReference>
<keyword evidence="1" id="KW-0812">Transmembrane</keyword>
<dbReference type="OrthoDB" id="9785289at2"/>
<dbReference type="RefSeq" id="WP_038262555.1">
    <property type="nucleotide sequence ID" value="NZ_FSRH01000007.1"/>
</dbReference>
<dbReference type="EMBL" id="JJMM01000005">
    <property type="protein sequence ID" value="KDR96041.1"/>
    <property type="molecule type" value="Genomic_DNA"/>
</dbReference>
<proteinExistence type="predicted"/>
<dbReference type="STRING" id="1121324.CLIT_5c00530"/>
<accession>A0A069RGA0</accession>
<keyword evidence="1" id="KW-1133">Transmembrane helix</keyword>
<dbReference type="InterPro" id="IPR007497">
    <property type="entry name" value="SIMPL/DUF541"/>
</dbReference>
<comment type="caution">
    <text evidence="2">The sequence shown here is derived from an EMBL/GenBank/DDBJ whole genome shotgun (WGS) entry which is preliminary data.</text>
</comment>
<dbReference type="Gene3D" id="3.30.70.2970">
    <property type="entry name" value="Protein of unknown function (DUF541), domain 2"/>
    <property type="match status" value="1"/>
</dbReference>
<reference evidence="2 3" key="1">
    <citation type="submission" date="2014-03" db="EMBL/GenBank/DDBJ databases">
        <title>Genome sequence of Clostridium litorale W6, DSM 5388.</title>
        <authorList>
            <person name="Poehlein A."/>
            <person name="Jagirdar A."/>
            <person name="Khonsari B."/>
            <person name="Chibani C.M."/>
            <person name="Gutierrez Gutierrez D.A."/>
            <person name="Davydova E."/>
            <person name="Alghaithi H.S."/>
            <person name="Nair K.P."/>
            <person name="Dhamotharan K."/>
            <person name="Chandran L."/>
            <person name="G W."/>
            <person name="Daniel R."/>
        </authorList>
    </citation>
    <scope>NUCLEOTIDE SEQUENCE [LARGE SCALE GENOMIC DNA]</scope>
    <source>
        <strain evidence="2 3">W6</strain>
    </source>
</reference>
<dbReference type="Proteomes" id="UP000027946">
    <property type="component" value="Unassembled WGS sequence"/>
</dbReference>
<dbReference type="InterPro" id="IPR016907">
    <property type="entry name" value="UCP029033"/>
</dbReference>
<dbReference type="GO" id="GO:0006974">
    <property type="term" value="P:DNA damage response"/>
    <property type="evidence" value="ECO:0007669"/>
    <property type="project" value="TreeGrafter"/>
</dbReference>
<name>A0A069RGA0_PEPLI</name>
<evidence type="ECO:0000313" key="3">
    <source>
        <dbReference type="Proteomes" id="UP000027946"/>
    </source>
</evidence>
<dbReference type="eggNOG" id="COG2859">
    <property type="taxonomic scope" value="Bacteria"/>
</dbReference>
<dbReference type="PIRSF" id="PIRSF029033">
    <property type="entry name" value="UCP029033"/>
    <property type="match status" value="1"/>
</dbReference>
<evidence type="ECO:0008006" key="4">
    <source>
        <dbReference type="Google" id="ProtNLM"/>
    </source>
</evidence>
<evidence type="ECO:0000256" key="1">
    <source>
        <dbReference type="SAM" id="Phobius"/>
    </source>
</evidence>
<organism evidence="2 3">
    <name type="scientific">Peptoclostridium litorale DSM 5388</name>
    <dbReference type="NCBI Taxonomy" id="1121324"/>
    <lineage>
        <taxon>Bacteria</taxon>
        <taxon>Bacillati</taxon>
        <taxon>Bacillota</taxon>
        <taxon>Clostridia</taxon>
        <taxon>Peptostreptococcales</taxon>
        <taxon>Peptoclostridiaceae</taxon>
        <taxon>Peptoclostridium</taxon>
    </lineage>
</organism>
<dbReference type="Pfam" id="PF04402">
    <property type="entry name" value="SIMPL"/>
    <property type="match status" value="1"/>
</dbReference>
<keyword evidence="3" id="KW-1185">Reference proteome</keyword>
<evidence type="ECO:0000313" key="2">
    <source>
        <dbReference type="EMBL" id="KDR96041.1"/>
    </source>
</evidence>
<feature type="transmembrane region" description="Helical" evidence="1">
    <location>
        <begin position="12"/>
        <end position="33"/>
    </location>
</feature>